<comment type="subcellular location">
    <subcellularLocation>
        <location evidence="1">Membrane</location>
    </subcellularLocation>
</comment>
<evidence type="ECO:0000256" key="6">
    <source>
        <dbReference type="ARBA" id="ARBA00022989"/>
    </source>
</evidence>
<evidence type="ECO:0000256" key="1">
    <source>
        <dbReference type="ARBA" id="ARBA00004370"/>
    </source>
</evidence>
<evidence type="ECO:0000256" key="3">
    <source>
        <dbReference type="ARBA" id="ARBA00022723"/>
    </source>
</evidence>
<feature type="transmembrane region" description="Helical" evidence="9">
    <location>
        <begin position="60"/>
        <end position="83"/>
    </location>
</feature>
<keyword evidence="12" id="KW-1185">Reference proteome</keyword>
<dbReference type="PANTHER" id="PTHR46539:SF1">
    <property type="entry name" value="E3 UBIQUITIN-PROTEIN LIGASE ATL42"/>
    <property type="match status" value="1"/>
</dbReference>
<dbReference type="Proteomes" id="UP000245591">
    <property type="component" value="Unassembled WGS sequence"/>
</dbReference>
<sequence>MNILYFIFSLSFVYSFPVLYSFNYDTLFGLKDIKESLHRNTENVGITNTFNKRNVEAPGVVFEIFMFAIFSAGFIIVLFIIFFRNRTSSTISSVVTNTNQTAINLTGYSTKNKGAIPKEDLESYPILTMNEYMKSINSKAFENSIVEKIDCIICFEEFKNDDLIRIIPCRHPFHKQC</sequence>
<gene>
    <name evidence="11" type="ORF">BB558_003416</name>
</gene>
<dbReference type="Pfam" id="PF17123">
    <property type="entry name" value="zf-RING_11"/>
    <property type="match status" value="1"/>
</dbReference>
<evidence type="ECO:0000259" key="10">
    <source>
        <dbReference type="PROSITE" id="PS50089"/>
    </source>
</evidence>
<dbReference type="Gene3D" id="3.30.40.10">
    <property type="entry name" value="Zinc/RING finger domain, C3HC4 (zinc finger)"/>
    <property type="match status" value="1"/>
</dbReference>
<evidence type="ECO:0000256" key="7">
    <source>
        <dbReference type="ARBA" id="ARBA00023136"/>
    </source>
</evidence>
<dbReference type="GO" id="GO:0016020">
    <property type="term" value="C:membrane"/>
    <property type="evidence" value="ECO:0007669"/>
    <property type="project" value="UniProtKB-SubCell"/>
</dbReference>
<keyword evidence="3" id="KW-0479">Metal-binding</keyword>
<accession>A0A2U1J617</accession>
<name>A0A2U1J617_SMIAN</name>
<dbReference type="GO" id="GO:0008270">
    <property type="term" value="F:zinc ion binding"/>
    <property type="evidence" value="ECO:0007669"/>
    <property type="project" value="UniProtKB-KW"/>
</dbReference>
<keyword evidence="2 9" id="KW-0812">Transmembrane</keyword>
<organism evidence="11 12">
    <name type="scientific">Smittium angustum</name>
    <dbReference type="NCBI Taxonomy" id="133377"/>
    <lineage>
        <taxon>Eukaryota</taxon>
        <taxon>Fungi</taxon>
        <taxon>Fungi incertae sedis</taxon>
        <taxon>Zoopagomycota</taxon>
        <taxon>Kickxellomycotina</taxon>
        <taxon>Harpellomycetes</taxon>
        <taxon>Harpellales</taxon>
        <taxon>Legeriomycetaceae</taxon>
        <taxon>Smittium</taxon>
    </lineage>
</organism>
<feature type="domain" description="RING-type" evidence="10">
    <location>
        <begin position="151"/>
        <end position="177"/>
    </location>
</feature>
<evidence type="ECO:0000256" key="9">
    <source>
        <dbReference type="SAM" id="Phobius"/>
    </source>
</evidence>
<reference evidence="11 12" key="1">
    <citation type="journal article" date="2018" name="MBio">
        <title>Comparative Genomics Reveals the Core Gene Toolbox for the Fungus-Insect Symbiosis.</title>
        <authorList>
            <person name="Wang Y."/>
            <person name="Stata M."/>
            <person name="Wang W."/>
            <person name="Stajich J.E."/>
            <person name="White M.M."/>
            <person name="Moncalvo J.M."/>
        </authorList>
    </citation>
    <scope>NUCLEOTIDE SEQUENCE [LARGE SCALE GENOMIC DNA]</scope>
    <source>
        <strain evidence="11 12">AUS-126-30</strain>
    </source>
</reference>
<evidence type="ECO:0000313" key="12">
    <source>
        <dbReference type="Proteomes" id="UP000245591"/>
    </source>
</evidence>
<evidence type="ECO:0000256" key="8">
    <source>
        <dbReference type="PROSITE-ProRule" id="PRU00175"/>
    </source>
</evidence>
<protein>
    <recommendedName>
        <fullName evidence="10">RING-type domain-containing protein</fullName>
    </recommendedName>
</protein>
<dbReference type="InterPro" id="IPR013083">
    <property type="entry name" value="Znf_RING/FYVE/PHD"/>
</dbReference>
<evidence type="ECO:0000256" key="2">
    <source>
        <dbReference type="ARBA" id="ARBA00022692"/>
    </source>
</evidence>
<keyword evidence="7 9" id="KW-0472">Membrane</keyword>
<dbReference type="AlphaFoldDB" id="A0A2U1J617"/>
<dbReference type="InterPro" id="IPR001841">
    <property type="entry name" value="Znf_RING"/>
</dbReference>
<dbReference type="PROSITE" id="PS50089">
    <property type="entry name" value="ZF_RING_2"/>
    <property type="match status" value="1"/>
</dbReference>
<evidence type="ECO:0000256" key="5">
    <source>
        <dbReference type="ARBA" id="ARBA00022833"/>
    </source>
</evidence>
<keyword evidence="6 9" id="KW-1133">Transmembrane helix</keyword>
<dbReference type="EMBL" id="MBFU01000331">
    <property type="protein sequence ID" value="PWA00526.1"/>
    <property type="molecule type" value="Genomic_DNA"/>
</dbReference>
<evidence type="ECO:0000256" key="4">
    <source>
        <dbReference type="ARBA" id="ARBA00022771"/>
    </source>
</evidence>
<proteinExistence type="predicted"/>
<dbReference type="PANTHER" id="PTHR46539">
    <property type="entry name" value="E3 UBIQUITIN-PROTEIN LIGASE ATL42"/>
    <property type="match status" value="1"/>
</dbReference>
<comment type="caution">
    <text evidence="11">The sequence shown here is derived from an EMBL/GenBank/DDBJ whole genome shotgun (WGS) entry which is preliminary data.</text>
</comment>
<keyword evidence="4 8" id="KW-0863">Zinc-finger</keyword>
<evidence type="ECO:0000313" key="11">
    <source>
        <dbReference type="EMBL" id="PWA00526.1"/>
    </source>
</evidence>
<dbReference type="SUPFAM" id="SSF57850">
    <property type="entry name" value="RING/U-box"/>
    <property type="match status" value="1"/>
</dbReference>
<keyword evidence="5" id="KW-0862">Zinc</keyword>